<keyword evidence="2" id="KW-1185">Reference proteome</keyword>
<organism evidence="1 2">
    <name type="scientific">Melia azedarach</name>
    <name type="common">Chinaberry tree</name>
    <dbReference type="NCBI Taxonomy" id="155640"/>
    <lineage>
        <taxon>Eukaryota</taxon>
        <taxon>Viridiplantae</taxon>
        <taxon>Streptophyta</taxon>
        <taxon>Embryophyta</taxon>
        <taxon>Tracheophyta</taxon>
        <taxon>Spermatophyta</taxon>
        <taxon>Magnoliopsida</taxon>
        <taxon>eudicotyledons</taxon>
        <taxon>Gunneridae</taxon>
        <taxon>Pentapetalae</taxon>
        <taxon>rosids</taxon>
        <taxon>malvids</taxon>
        <taxon>Sapindales</taxon>
        <taxon>Meliaceae</taxon>
        <taxon>Melia</taxon>
    </lineage>
</organism>
<accession>A0ACC1YV51</accession>
<dbReference type="Proteomes" id="UP001164539">
    <property type="component" value="Chromosome 1"/>
</dbReference>
<comment type="caution">
    <text evidence="1">The sequence shown here is derived from an EMBL/GenBank/DDBJ whole genome shotgun (WGS) entry which is preliminary data.</text>
</comment>
<evidence type="ECO:0000313" key="1">
    <source>
        <dbReference type="EMBL" id="KAJ4727039.1"/>
    </source>
</evidence>
<protein>
    <submittedName>
        <fullName evidence="1">Zinc finger CCCH domain-containing protein</fullName>
    </submittedName>
</protein>
<dbReference type="EMBL" id="CM051394">
    <property type="protein sequence ID" value="KAJ4727039.1"/>
    <property type="molecule type" value="Genomic_DNA"/>
</dbReference>
<sequence length="460" mass="50404">MDVKAPRRFTNKRERSFFNSLGQLGGGGGSRPSKKVICVYHLEGRCNRNPCRFLHVESPAPHVNGKIAKQLPEGMPNKSPNYNRPKNVWVSSGSEDRNQDRVKRDHNYTAPKKLASATGNDESGNITITQKTAENVCDHWISGNCVRGDECKFLHSWYRGDGFSMLAKLDGHKKAVTGIALPLGSDKLYSGSRDGTVRLWDCHTGQCASVINLGAEVGSLICEGPWVFTGMPNVVKAWNIESSTEHSLNGPVGQVYSMVVAKEMLFAGAQDGDILAWKGNPGAKDPFQLAAFLRAHTRAVTCLAVVGSKLYSGSMDNTIRVWDLDTLELVMTLDDHTDVPMSLLCWDQYLLSCSLDQTVKVWVATEAGNLEVAYTHNEDHGLVALCGMNDADGKPVLICSCNDNSICLYELPSFVERGRIFSKREVRALQIGPDGLFFAGDGTGMLGVWKLSKKPSEEMS</sequence>
<gene>
    <name evidence="1" type="ORF">OWV82_000209</name>
</gene>
<proteinExistence type="predicted"/>
<name>A0ACC1YV51_MELAZ</name>
<reference evidence="1 2" key="1">
    <citation type="journal article" date="2023" name="Science">
        <title>Complex scaffold remodeling in plant triterpene biosynthesis.</title>
        <authorList>
            <person name="De La Pena R."/>
            <person name="Hodgson H."/>
            <person name="Liu J.C."/>
            <person name="Stephenson M.J."/>
            <person name="Martin A.C."/>
            <person name="Owen C."/>
            <person name="Harkess A."/>
            <person name="Leebens-Mack J."/>
            <person name="Jimenez L.E."/>
            <person name="Osbourn A."/>
            <person name="Sattely E.S."/>
        </authorList>
    </citation>
    <scope>NUCLEOTIDE SEQUENCE [LARGE SCALE GENOMIC DNA]</scope>
    <source>
        <strain evidence="2">cv. JPN11</strain>
        <tissue evidence="1">Leaf</tissue>
    </source>
</reference>
<evidence type="ECO:0000313" key="2">
    <source>
        <dbReference type="Proteomes" id="UP001164539"/>
    </source>
</evidence>